<protein>
    <recommendedName>
        <fullName evidence="4">Transmembrane protein</fullName>
    </recommendedName>
</protein>
<keyword evidence="3" id="KW-1185">Reference proteome</keyword>
<dbReference type="RefSeq" id="WP_304416514.1">
    <property type="nucleotide sequence ID" value="NZ_JANAIE010000002.1"/>
</dbReference>
<keyword evidence="1" id="KW-1133">Transmembrane helix</keyword>
<sequence length="128" mass="14920">MIKLPKYSKRRVLLIVISSFMLVFSIISYVYFEGIKRNTLPIELEIIEKHCGLRAAIFVEFKNEKRKISVSTNKCESLIIGSSQRFYHSKEFNYLRLESAGNKQNVSFILLSLVLFVIAIMPIKVKNW</sequence>
<name>A0A9X4RTI6_9FLAO</name>
<accession>A0A9X4RTI6</accession>
<dbReference type="AlphaFoldDB" id="A0A9X4RTI6"/>
<dbReference type="Proteomes" id="UP001152599">
    <property type="component" value="Unassembled WGS sequence"/>
</dbReference>
<dbReference type="EMBL" id="JANCMU010000001">
    <property type="protein sequence ID" value="MDG4945058.1"/>
    <property type="molecule type" value="Genomic_DNA"/>
</dbReference>
<proteinExistence type="predicted"/>
<reference evidence="2" key="1">
    <citation type="submission" date="2022-07" db="EMBL/GenBank/DDBJ databases">
        <title>Description and genome-wide analysis of Profundicola chukchiensis gen. nov., sp. nov., marine bacteria isolated from bottom sediments of the Chukchi Sea.</title>
        <authorList>
            <person name="Romanenko L."/>
            <person name="Otstavnykh N."/>
            <person name="Kurilenko V."/>
            <person name="Eremeev V."/>
            <person name="Velansky P."/>
            <person name="Mikhailov V."/>
            <person name="Isaeva M."/>
        </authorList>
    </citation>
    <scope>NUCLEOTIDE SEQUENCE</scope>
    <source>
        <strain evidence="2">KMM 9713</strain>
    </source>
</reference>
<evidence type="ECO:0000313" key="3">
    <source>
        <dbReference type="Proteomes" id="UP001152599"/>
    </source>
</evidence>
<evidence type="ECO:0008006" key="4">
    <source>
        <dbReference type="Google" id="ProtNLM"/>
    </source>
</evidence>
<evidence type="ECO:0000256" key="1">
    <source>
        <dbReference type="SAM" id="Phobius"/>
    </source>
</evidence>
<gene>
    <name evidence="2" type="ORF">NMK71_01400</name>
</gene>
<feature type="transmembrane region" description="Helical" evidence="1">
    <location>
        <begin position="106"/>
        <end position="123"/>
    </location>
</feature>
<evidence type="ECO:0000313" key="2">
    <source>
        <dbReference type="EMBL" id="MDG4945058.1"/>
    </source>
</evidence>
<organism evidence="2 3">
    <name type="scientific">Profundicola chukchiensis</name>
    <dbReference type="NCBI Taxonomy" id="2961959"/>
    <lineage>
        <taxon>Bacteria</taxon>
        <taxon>Pseudomonadati</taxon>
        <taxon>Bacteroidota</taxon>
        <taxon>Flavobacteriia</taxon>
        <taxon>Flavobacteriales</taxon>
        <taxon>Weeksellaceae</taxon>
        <taxon>Profundicola</taxon>
    </lineage>
</organism>
<keyword evidence="1" id="KW-0472">Membrane</keyword>
<feature type="transmembrane region" description="Helical" evidence="1">
    <location>
        <begin position="12"/>
        <end position="32"/>
    </location>
</feature>
<comment type="caution">
    <text evidence="2">The sequence shown here is derived from an EMBL/GenBank/DDBJ whole genome shotgun (WGS) entry which is preliminary data.</text>
</comment>
<keyword evidence="1" id="KW-0812">Transmembrane</keyword>